<protein>
    <submittedName>
        <fullName evidence="4">Uncharacterized protein</fullName>
    </submittedName>
</protein>
<dbReference type="Gene3D" id="1.25.40.10">
    <property type="entry name" value="Tetratricopeptide repeat domain"/>
    <property type="match status" value="1"/>
</dbReference>
<organism evidence="4 5">
    <name type="scientific">Candidatus Accumulibacter aalborgensis</name>
    <dbReference type="NCBI Taxonomy" id="1860102"/>
    <lineage>
        <taxon>Bacteria</taxon>
        <taxon>Pseudomonadati</taxon>
        <taxon>Pseudomonadota</taxon>
        <taxon>Betaproteobacteria</taxon>
        <taxon>Candidatus Accumulibacter</taxon>
    </lineage>
</organism>
<dbReference type="SUPFAM" id="SSF48452">
    <property type="entry name" value="TPR-like"/>
    <property type="match status" value="1"/>
</dbReference>
<feature type="signal peptide" evidence="3">
    <location>
        <begin position="1"/>
        <end position="33"/>
    </location>
</feature>
<keyword evidence="1" id="KW-0802">TPR repeat</keyword>
<sequence length="261" mass="28822">MLRTSLRKYLPGIALRRLTLASALMATASIATAMPDGITDEEMALIPIYCPYTQSFGKAAGGFRGAPSPLQKPWVAVMGDGFWAVHHYCWAQINLQRALRSSTTSQQRKHLLETVRADYGYVVKNSPKNFILLPELHTRLGEVEVRLVRYREADQSFAKARALKPDYWPAYSHWAEVLINAGKRAEAKQLVKTGLEYSPNSRVLIEQYRLLGGKPSEIVPKVRPKASESPPGEASTPAQPEEEALPDKAVNAAPPAVGTDE</sequence>
<dbReference type="AlphaFoldDB" id="A0A1A8XY63"/>
<dbReference type="EMBL" id="FLQX01000160">
    <property type="protein sequence ID" value="SBT09910.1"/>
    <property type="molecule type" value="Genomic_DNA"/>
</dbReference>
<dbReference type="PROSITE" id="PS50005">
    <property type="entry name" value="TPR"/>
    <property type="match status" value="1"/>
</dbReference>
<evidence type="ECO:0000313" key="5">
    <source>
        <dbReference type="Proteomes" id="UP000199169"/>
    </source>
</evidence>
<name>A0A1A8XY63_9PROT</name>
<evidence type="ECO:0000313" key="4">
    <source>
        <dbReference type="EMBL" id="SBT09910.1"/>
    </source>
</evidence>
<feature type="repeat" description="TPR" evidence="1">
    <location>
        <begin position="134"/>
        <end position="167"/>
    </location>
</feature>
<feature type="region of interest" description="Disordered" evidence="2">
    <location>
        <begin position="219"/>
        <end position="261"/>
    </location>
</feature>
<keyword evidence="5" id="KW-1185">Reference proteome</keyword>
<proteinExistence type="predicted"/>
<dbReference type="Pfam" id="PF14559">
    <property type="entry name" value="TPR_19"/>
    <property type="match status" value="1"/>
</dbReference>
<evidence type="ECO:0000256" key="2">
    <source>
        <dbReference type="SAM" id="MobiDB-lite"/>
    </source>
</evidence>
<evidence type="ECO:0000256" key="3">
    <source>
        <dbReference type="SAM" id="SignalP"/>
    </source>
</evidence>
<accession>A0A1A8XY63</accession>
<dbReference type="Proteomes" id="UP000199169">
    <property type="component" value="Unassembled WGS sequence"/>
</dbReference>
<reference evidence="4 5" key="1">
    <citation type="submission" date="2016-06" db="EMBL/GenBank/DDBJ databases">
        <authorList>
            <person name="Kjaerup R.B."/>
            <person name="Dalgaard T.S."/>
            <person name="Juul-Madsen H.R."/>
        </authorList>
    </citation>
    <scope>NUCLEOTIDE SEQUENCE [LARGE SCALE GENOMIC DNA]</scope>
    <source>
        <strain evidence="4">3</strain>
    </source>
</reference>
<evidence type="ECO:0000256" key="1">
    <source>
        <dbReference type="PROSITE-ProRule" id="PRU00339"/>
    </source>
</evidence>
<keyword evidence="3" id="KW-0732">Signal</keyword>
<feature type="chain" id="PRO_5008381890" evidence="3">
    <location>
        <begin position="34"/>
        <end position="261"/>
    </location>
</feature>
<dbReference type="STRING" id="1860102.ACCAA_80012"/>
<dbReference type="InterPro" id="IPR011990">
    <property type="entry name" value="TPR-like_helical_dom_sf"/>
</dbReference>
<gene>
    <name evidence="4" type="ORF">ACCAA_80012</name>
</gene>
<dbReference type="InterPro" id="IPR019734">
    <property type="entry name" value="TPR_rpt"/>
</dbReference>